<feature type="transmembrane region" description="Helical" evidence="1">
    <location>
        <begin position="21"/>
        <end position="46"/>
    </location>
</feature>
<dbReference type="AlphaFoldDB" id="A0A5E7APN7"/>
<gene>
    <name evidence="2" type="ORF">PS704_01148</name>
</gene>
<dbReference type="InterPro" id="IPR022604">
    <property type="entry name" value="DUF2955"/>
</dbReference>
<feature type="transmembrane region" description="Helical" evidence="1">
    <location>
        <begin position="279"/>
        <end position="296"/>
    </location>
</feature>
<keyword evidence="1" id="KW-1133">Transmembrane helix</keyword>
<feature type="transmembrane region" description="Helical" evidence="1">
    <location>
        <begin position="132"/>
        <end position="155"/>
    </location>
</feature>
<dbReference type="OrthoDB" id="8958423at2"/>
<keyword evidence="1" id="KW-0812">Transmembrane</keyword>
<feature type="transmembrane region" description="Helical" evidence="1">
    <location>
        <begin position="52"/>
        <end position="74"/>
    </location>
</feature>
<feature type="transmembrane region" description="Helical" evidence="1">
    <location>
        <begin position="178"/>
        <end position="205"/>
    </location>
</feature>
<evidence type="ECO:0000256" key="1">
    <source>
        <dbReference type="SAM" id="Phobius"/>
    </source>
</evidence>
<evidence type="ECO:0000313" key="2">
    <source>
        <dbReference type="EMBL" id="VVN81552.1"/>
    </source>
</evidence>
<sequence>MPTKRTPRVQRALRLATGTALCLVASFGLGLPIPFIAPVLALLLLATVNRPLPFKAGIVLAVIAMLTTGVGLLLIPILRYYPVSGVLLIGVSLFLVFRFGLRGGNNLIVTFLVIGLTMISSAGVAEFDLAAMVIGALVKGLLLAVMVVAVSHWLFPDPPNAPSPPAAPLLPAEEVSRVALRATLIVLPAFLLAMVDPASYLPIILKAVGLGQQSSTTARNAGRELVGSTLLAGVLAVLFWSALSLFVHLWMFFLWMLLFGLVLARKLYALSPTRFSPGFWLNSLITMIILLGQSVQDSLAGKDVYTAFAVRMGLFILVTLYACLMVYLLDQQPPKRVQGLT</sequence>
<feature type="transmembrane region" description="Helical" evidence="1">
    <location>
        <begin position="249"/>
        <end position="267"/>
    </location>
</feature>
<protein>
    <recommendedName>
        <fullName evidence="4">DUF2955 domain-containing protein</fullName>
    </recommendedName>
</protein>
<evidence type="ECO:0000313" key="3">
    <source>
        <dbReference type="Proteomes" id="UP000326557"/>
    </source>
</evidence>
<name>A0A5E7APN7_PSEFL</name>
<feature type="transmembrane region" description="Helical" evidence="1">
    <location>
        <begin position="308"/>
        <end position="329"/>
    </location>
</feature>
<dbReference type="RefSeq" id="WP_150637047.1">
    <property type="nucleotide sequence ID" value="NZ_CABVHP010000002.1"/>
</dbReference>
<feature type="transmembrane region" description="Helical" evidence="1">
    <location>
        <begin position="107"/>
        <end position="125"/>
    </location>
</feature>
<proteinExistence type="predicted"/>
<keyword evidence="1" id="KW-0472">Membrane</keyword>
<dbReference type="Proteomes" id="UP000326557">
    <property type="component" value="Unassembled WGS sequence"/>
</dbReference>
<organism evidence="2 3">
    <name type="scientific">Pseudomonas fluorescens</name>
    <dbReference type="NCBI Taxonomy" id="294"/>
    <lineage>
        <taxon>Bacteria</taxon>
        <taxon>Pseudomonadati</taxon>
        <taxon>Pseudomonadota</taxon>
        <taxon>Gammaproteobacteria</taxon>
        <taxon>Pseudomonadales</taxon>
        <taxon>Pseudomonadaceae</taxon>
        <taxon>Pseudomonas</taxon>
    </lineage>
</organism>
<feature type="transmembrane region" description="Helical" evidence="1">
    <location>
        <begin position="225"/>
        <end position="243"/>
    </location>
</feature>
<evidence type="ECO:0008006" key="4">
    <source>
        <dbReference type="Google" id="ProtNLM"/>
    </source>
</evidence>
<feature type="transmembrane region" description="Helical" evidence="1">
    <location>
        <begin position="81"/>
        <end position="101"/>
    </location>
</feature>
<dbReference type="EMBL" id="CABVHP010000002">
    <property type="protein sequence ID" value="VVN81552.1"/>
    <property type="molecule type" value="Genomic_DNA"/>
</dbReference>
<dbReference type="Pfam" id="PF11168">
    <property type="entry name" value="DUF2955"/>
    <property type="match status" value="1"/>
</dbReference>
<reference evidence="2 3" key="1">
    <citation type="submission" date="2019-09" db="EMBL/GenBank/DDBJ databases">
        <authorList>
            <person name="Chandra G."/>
            <person name="Truman W A."/>
        </authorList>
    </citation>
    <scope>NUCLEOTIDE SEQUENCE [LARGE SCALE GENOMIC DNA]</scope>
    <source>
        <strain evidence="2">PS704</strain>
    </source>
</reference>
<accession>A0A5E7APN7</accession>